<feature type="transmembrane region" description="Helical" evidence="6">
    <location>
        <begin position="311"/>
        <end position="331"/>
    </location>
</feature>
<dbReference type="InterPro" id="IPR005829">
    <property type="entry name" value="Sugar_transporter_CS"/>
</dbReference>
<feature type="transmembrane region" description="Helical" evidence="6">
    <location>
        <begin position="23"/>
        <end position="44"/>
    </location>
</feature>
<dbReference type="SUPFAM" id="SSF103473">
    <property type="entry name" value="MFS general substrate transporter"/>
    <property type="match status" value="1"/>
</dbReference>
<dbReference type="RefSeq" id="WP_169096554.1">
    <property type="nucleotide sequence ID" value="NZ_JABBVZ010000006.1"/>
</dbReference>
<evidence type="ECO:0000256" key="1">
    <source>
        <dbReference type="ARBA" id="ARBA00004651"/>
    </source>
</evidence>
<dbReference type="InterPro" id="IPR020846">
    <property type="entry name" value="MFS_dom"/>
</dbReference>
<dbReference type="GO" id="GO:0005886">
    <property type="term" value="C:plasma membrane"/>
    <property type="evidence" value="ECO:0007669"/>
    <property type="project" value="UniProtKB-SubCell"/>
</dbReference>
<dbReference type="InterPro" id="IPR011701">
    <property type="entry name" value="MFS"/>
</dbReference>
<name>A0A7Y0L106_9FIRM</name>
<evidence type="ECO:0000313" key="8">
    <source>
        <dbReference type="EMBL" id="NMP21321.1"/>
    </source>
</evidence>
<proteinExistence type="predicted"/>
<dbReference type="PANTHER" id="PTHR23508:SF10">
    <property type="entry name" value="CARBOXYLIC ACID TRANSPORTER PROTEIN HOMOLOG"/>
    <property type="match status" value="1"/>
</dbReference>
<feature type="transmembrane region" description="Helical" evidence="6">
    <location>
        <begin position="371"/>
        <end position="394"/>
    </location>
</feature>
<keyword evidence="3 6" id="KW-0812">Transmembrane</keyword>
<keyword evidence="4 6" id="KW-1133">Transmembrane helix</keyword>
<feature type="transmembrane region" description="Helical" evidence="6">
    <location>
        <begin position="122"/>
        <end position="144"/>
    </location>
</feature>
<dbReference type="PANTHER" id="PTHR23508">
    <property type="entry name" value="CARBOXYLIC ACID TRANSPORTER PROTEIN HOMOLOG"/>
    <property type="match status" value="1"/>
</dbReference>
<feature type="transmembrane region" description="Helical" evidence="6">
    <location>
        <begin position="156"/>
        <end position="177"/>
    </location>
</feature>
<evidence type="ECO:0000256" key="3">
    <source>
        <dbReference type="ARBA" id="ARBA00022692"/>
    </source>
</evidence>
<sequence>MSVNTSVGTSTQTRLTRNQINGFWASWGGWLLDGFNATVFALVLAPSMKALLPKSGITPTAGHIGFYGSIIFAIFLVGWGLATFWGPVADRYGRARTLMMTILMYAVFTFLAAFSQNVWELALFRFLAGIGIGGEWAMAGTFVAESWPESRREMGAGYLHSGYYVGILVSAVANYTIGAAFGWRAMFLLGIIPALLVAFIRWKVQEPDRWVKVENTVKTEKKALLSEIFTPELRRRSWGNALLLTVAMVGLWAGTVYLPTAILDLAKTHNIIGTAATHLSSYGVGLLSIFTVIGCLLTPIIARRWGRRTMLGIWLACMIIGVLGTFGLAFYTHSITAFFWFIPILGLGGADFAVFTLWLPEQYPTKVRATAFAFATSVGRFVGAIITFIVGAMVSSMGTLGLPVDFTAIAFVVGLFLLTMSPETKGTQLPD</sequence>
<dbReference type="GO" id="GO:0046943">
    <property type="term" value="F:carboxylic acid transmembrane transporter activity"/>
    <property type="evidence" value="ECO:0007669"/>
    <property type="project" value="TreeGrafter"/>
</dbReference>
<accession>A0A7Y0L106</accession>
<evidence type="ECO:0000259" key="7">
    <source>
        <dbReference type="PROSITE" id="PS50850"/>
    </source>
</evidence>
<evidence type="ECO:0000256" key="6">
    <source>
        <dbReference type="SAM" id="Phobius"/>
    </source>
</evidence>
<feature type="transmembrane region" description="Helical" evidence="6">
    <location>
        <begin position="183"/>
        <end position="202"/>
    </location>
</feature>
<gene>
    <name evidence="8" type="ORF">HIJ39_02990</name>
</gene>
<feature type="transmembrane region" description="Helical" evidence="6">
    <location>
        <begin position="241"/>
        <end position="262"/>
    </location>
</feature>
<keyword evidence="2" id="KW-0813">Transport</keyword>
<feature type="domain" description="Major facilitator superfamily (MFS) profile" evidence="7">
    <location>
        <begin position="22"/>
        <end position="425"/>
    </location>
</feature>
<dbReference type="Gene3D" id="1.20.1250.20">
    <property type="entry name" value="MFS general substrate transporter like domains"/>
    <property type="match status" value="1"/>
</dbReference>
<keyword evidence="5 6" id="KW-0472">Membrane</keyword>
<dbReference type="PROSITE" id="PS50850">
    <property type="entry name" value="MFS"/>
    <property type="match status" value="1"/>
</dbReference>
<dbReference type="EMBL" id="JABBVZ010000006">
    <property type="protein sequence ID" value="NMP21321.1"/>
    <property type="molecule type" value="Genomic_DNA"/>
</dbReference>
<comment type="caution">
    <text evidence="8">The sequence shown here is derived from an EMBL/GenBank/DDBJ whole genome shotgun (WGS) entry which is preliminary data.</text>
</comment>
<dbReference type="PROSITE" id="PS00217">
    <property type="entry name" value="SUGAR_TRANSPORT_2"/>
    <property type="match status" value="1"/>
</dbReference>
<feature type="transmembrane region" description="Helical" evidence="6">
    <location>
        <begin position="97"/>
        <end position="116"/>
    </location>
</feature>
<feature type="transmembrane region" description="Helical" evidence="6">
    <location>
        <begin position="400"/>
        <end position="418"/>
    </location>
</feature>
<organism evidence="8 9">
    <name type="scientific">Sulfobacillus harzensis</name>
    <dbReference type="NCBI Taxonomy" id="2729629"/>
    <lineage>
        <taxon>Bacteria</taxon>
        <taxon>Bacillati</taxon>
        <taxon>Bacillota</taxon>
        <taxon>Clostridia</taxon>
        <taxon>Eubacteriales</taxon>
        <taxon>Clostridiales Family XVII. Incertae Sedis</taxon>
        <taxon>Sulfobacillus</taxon>
    </lineage>
</organism>
<comment type="subcellular location">
    <subcellularLocation>
        <location evidence="1">Cell membrane</location>
        <topology evidence="1">Multi-pass membrane protein</topology>
    </subcellularLocation>
</comment>
<dbReference type="AlphaFoldDB" id="A0A7Y0L106"/>
<reference evidence="8 9" key="1">
    <citation type="submission" date="2020-04" db="EMBL/GenBank/DDBJ databases">
        <authorList>
            <person name="Zhang R."/>
            <person name="Schippers A."/>
        </authorList>
    </citation>
    <scope>NUCLEOTIDE SEQUENCE [LARGE SCALE GENOMIC DNA]</scope>
    <source>
        <strain evidence="8 9">DSM 109850</strain>
    </source>
</reference>
<protein>
    <submittedName>
        <fullName evidence="8">MFS transporter</fullName>
    </submittedName>
</protein>
<keyword evidence="9" id="KW-1185">Reference proteome</keyword>
<evidence type="ECO:0000256" key="4">
    <source>
        <dbReference type="ARBA" id="ARBA00022989"/>
    </source>
</evidence>
<feature type="transmembrane region" description="Helical" evidence="6">
    <location>
        <begin position="282"/>
        <end position="302"/>
    </location>
</feature>
<feature type="transmembrane region" description="Helical" evidence="6">
    <location>
        <begin position="337"/>
        <end position="359"/>
    </location>
</feature>
<dbReference type="Proteomes" id="UP000533476">
    <property type="component" value="Unassembled WGS sequence"/>
</dbReference>
<dbReference type="InterPro" id="IPR036259">
    <property type="entry name" value="MFS_trans_sf"/>
</dbReference>
<dbReference type="Pfam" id="PF07690">
    <property type="entry name" value="MFS_1"/>
    <property type="match status" value="1"/>
</dbReference>
<evidence type="ECO:0000256" key="2">
    <source>
        <dbReference type="ARBA" id="ARBA00022448"/>
    </source>
</evidence>
<feature type="transmembrane region" description="Helical" evidence="6">
    <location>
        <begin position="64"/>
        <end position="85"/>
    </location>
</feature>
<evidence type="ECO:0000256" key="5">
    <source>
        <dbReference type="ARBA" id="ARBA00023136"/>
    </source>
</evidence>
<evidence type="ECO:0000313" key="9">
    <source>
        <dbReference type="Proteomes" id="UP000533476"/>
    </source>
</evidence>